<dbReference type="NCBIfam" id="TIGR00052">
    <property type="entry name" value="nudix-type nucleoside diphosphatase, YffH/AdpP family"/>
    <property type="match status" value="1"/>
</dbReference>
<accession>A0A0M2RC17</accession>
<organism evidence="15 16">
    <name type="scientific">Kiloniella litopenaei</name>
    <dbReference type="NCBI Taxonomy" id="1549748"/>
    <lineage>
        <taxon>Bacteria</taxon>
        <taxon>Pseudomonadati</taxon>
        <taxon>Pseudomonadota</taxon>
        <taxon>Alphaproteobacteria</taxon>
        <taxon>Rhodospirillales</taxon>
        <taxon>Kiloniellaceae</taxon>
        <taxon>Kiloniella</taxon>
    </lineage>
</organism>
<dbReference type="GO" id="GO:0005829">
    <property type="term" value="C:cytosol"/>
    <property type="evidence" value="ECO:0007669"/>
    <property type="project" value="TreeGrafter"/>
</dbReference>
<dbReference type="PANTHER" id="PTHR11839:SF5">
    <property type="entry name" value="ADP-RIBOSE PYROPHOSPHATASE"/>
    <property type="match status" value="1"/>
</dbReference>
<dbReference type="InterPro" id="IPR004385">
    <property type="entry name" value="NDP_pyrophosphatase"/>
</dbReference>
<evidence type="ECO:0000256" key="12">
    <source>
        <dbReference type="ARBA" id="ARBA00049546"/>
    </source>
</evidence>
<feature type="binding site" evidence="13">
    <location>
        <position position="117"/>
    </location>
    <ligand>
        <name>Mg(2+)</name>
        <dbReference type="ChEBI" id="CHEBI:18420"/>
        <label>1</label>
    </ligand>
</feature>
<dbReference type="Proteomes" id="UP000034491">
    <property type="component" value="Unassembled WGS sequence"/>
</dbReference>
<dbReference type="PATRIC" id="fig|1549748.8.peg.3489"/>
<comment type="similarity">
    <text evidence="2">Belongs to the Nudix hydrolase family. NudF subfamily.</text>
</comment>
<dbReference type="STRING" id="1549748.WH95_07635"/>
<evidence type="ECO:0000256" key="7">
    <source>
        <dbReference type="ARBA" id="ARBA00022842"/>
    </source>
</evidence>
<sequence>MDNTAHIIGELNKTGQVEVIKKTTSFKGYFQVDSYRFRHTLFAGGMSEEIPREIFERGHAAAVLPFDHKTGEIILIEQFRPGAYAASQDPWLLEVVAGIIEENENPEDLTHREAMEEAGCTLGRLKKIGTFLMTPGGSSETITLFCGEILHHEKKESYGLDHEGEDIRTHTMKAEQGFELLVEGKITNAITAIALQWLELNQTSLTSVWSNETQNA</sequence>
<evidence type="ECO:0000313" key="16">
    <source>
        <dbReference type="Proteomes" id="UP000034491"/>
    </source>
</evidence>
<evidence type="ECO:0000313" key="15">
    <source>
        <dbReference type="EMBL" id="KKJ77550.1"/>
    </source>
</evidence>
<evidence type="ECO:0000259" key="14">
    <source>
        <dbReference type="PROSITE" id="PS51462"/>
    </source>
</evidence>
<dbReference type="GO" id="GO:0046872">
    <property type="term" value="F:metal ion binding"/>
    <property type="evidence" value="ECO:0007669"/>
    <property type="project" value="UniProtKB-KW"/>
</dbReference>
<dbReference type="RefSeq" id="WP_046505173.1">
    <property type="nucleotide sequence ID" value="NZ_CBDDLU010000015.1"/>
</dbReference>
<evidence type="ECO:0000256" key="2">
    <source>
        <dbReference type="ARBA" id="ARBA00007482"/>
    </source>
</evidence>
<dbReference type="CDD" id="cd24155">
    <property type="entry name" value="NUDIX_ADPRase"/>
    <property type="match status" value="1"/>
</dbReference>
<protein>
    <recommendedName>
        <fullName evidence="4">ADP-ribose pyrophosphatase</fullName>
        <ecNumber evidence="3">3.6.1.13</ecNumber>
    </recommendedName>
    <alternativeName>
        <fullName evidence="9">ADP-ribose diphosphatase</fullName>
    </alternativeName>
    <alternativeName>
        <fullName evidence="11">ADP-ribose phosphohydrolase</fullName>
    </alternativeName>
    <alternativeName>
        <fullName evidence="10">Adenosine diphosphoribose pyrophosphatase</fullName>
    </alternativeName>
</protein>
<keyword evidence="6 15" id="KW-0378">Hydrolase</keyword>
<dbReference type="SUPFAM" id="SSF55811">
    <property type="entry name" value="Nudix"/>
    <property type="match status" value="1"/>
</dbReference>
<dbReference type="OrthoDB" id="5292471at2"/>
<dbReference type="EMBL" id="LANI01000004">
    <property type="protein sequence ID" value="KKJ77550.1"/>
    <property type="molecule type" value="Genomic_DNA"/>
</dbReference>
<dbReference type="PROSITE" id="PS51462">
    <property type="entry name" value="NUDIX"/>
    <property type="match status" value="1"/>
</dbReference>
<feature type="binding site" evidence="13">
    <location>
        <position position="97"/>
    </location>
    <ligand>
        <name>Mg(2+)</name>
        <dbReference type="ChEBI" id="CHEBI:18420"/>
        <label>1</label>
    </ligand>
</feature>
<keyword evidence="5 13" id="KW-0479">Metal-binding</keyword>
<keyword evidence="16" id="KW-1185">Reference proteome</keyword>
<evidence type="ECO:0000256" key="10">
    <source>
        <dbReference type="ARBA" id="ARBA00030308"/>
    </source>
</evidence>
<evidence type="ECO:0000256" key="1">
    <source>
        <dbReference type="ARBA" id="ARBA00001946"/>
    </source>
</evidence>
<gene>
    <name evidence="15" type="primary">nudF</name>
    <name evidence="15" type="ORF">WH95_07635</name>
</gene>
<feature type="binding site" evidence="13">
    <location>
        <position position="113"/>
    </location>
    <ligand>
        <name>Mg(2+)</name>
        <dbReference type="ChEBI" id="CHEBI:18420"/>
        <label>1</label>
    </ligand>
</feature>
<comment type="cofactor">
    <cofactor evidence="1 13">
        <name>Mg(2+)</name>
        <dbReference type="ChEBI" id="CHEBI:18420"/>
    </cofactor>
</comment>
<name>A0A0M2RC17_9PROT</name>
<dbReference type="GO" id="GO:0019144">
    <property type="term" value="F:ADP-sugar diphosphatase activity"/>
    <property type="evidence" value="ECO:0007669"/>
    <property type="project" value="TreeGrafter"/>
</dbReference>
<feature type="binding site" evidence="13">
    <location>
        <position position="165"/>
    </location>
    <ligand>
        <name>Mg(2+)</name>
        <dbReference type="ChEBI" id="CHEBI:18420"/>
        <label>1</label>
    </ligand>
</feature>
<comment type="function">
    <text evidence="8">Acts on ADP-mannose and ADP-glucose as well as ADP-ribose. Prevents glycogen biosynthesis. The reaction catalyzed by this enzyme is a limiting step of the gluconeogenic process.</text>
</comment>
<dbReference type="InterPro" id="IPR015797">
    <property type="entry name" value="NUDIX_hydrolase-like_dom_sf"/>
</dbReference>
<proteinExistence type="inferred from homology"/>
<evidence type="ECO:0000256" key="3">
    <source>
        <dbReference type="ARBA" id="ARBA00012453"/>
    </source>
</evidence>
<comment type="catalytic activity">
    <reaction evidence="12">
        <text>ADP-D-ribose + H2O = D-ribose 5-phosphate + AMP + 2 H(+)</text>
        <dbReference type="Rhea" id="RHEA:10412"/>
        <dbReference type="ChEBI" id="CHEBI:15377"/>
        <dbReference type="ChEBI" id="CHEBI:15378"/>
        <dbReference type="ChEBI" id="CHEBI:57967"/>
        <dbReference type="ChEBI" id="CHEBI:78346"/>
        <dbReference type="ChEBI" id="CHEBI:456215"/>
        <dbReference type="EC" id="3.6.1.13"/>
    </reaction>
</comment>
<dbReference type="Pfam" id="PF00293">
    <property type="entry name" value="NUDIX"/>
    <property type="match status" value="1"/>
</dbReference>
<dbReference type="PANTHER" id="PTHR11839">
    <property type="entry name" value="UDP/ADP-SUGAR PYROPHOSPHATASE"/>
    <property type="match status" value="1"/>
</dbReference>
<evidence type="ECO:0000256" key="11">
    <source>
        <dbReference type="ARBA" id="ARBA00033056"/>
    </source>
</evidence>
<reference evidence="15 16" key="1">
    <citation type="submission" date="2015-03" db="EMBL/GenBank/DDBJ databases">
        <title>Genome sequence of Kiloniella sp. P1-1, isolated from the gut microflora of Pacific white shrimp, Penaeus vannamei.</title>
        <authorList>
            <person name="Shao Z."/>
            <person name="Wang L."/>
            <person name="Li X."/>
        </authorList>
    </citation>
    <scope>NUCLEOTIDE SEQUENCE [LARGE SCALE GENOMIC DNA]</scope>
    <source>
        <strain evidence="15 16">P1-1</strain>
    </source>
</reference>
<evidence type="ECO:0000256" key="5">
    <source>
        <dbReference type="ARBA" id="ARBA00022723"/>
    </source>
</evidence>
<dbReference type="GO" id="GO:0047631">
    <property type="term" value="F:ADP-ribose diphosphatase activity"/>
    <property type="evidence" value="ECO:0007669"/>
    <property type="project" value="UniProtKB-EC"/>
</dbReference>
<evidence type="ECO:0000256" key="13">
    <source>
        <dbReference type="PIRSR" id="PIRSR604385-2"/>
    </source>
</evidence>
<dbReference type="GO" id="GO:0006753">
    <property type="term" value="P:nucleoside phosphate metabolic process"/>
    <property type="evidence" value="ECO:0007669"/>
    <property type="project" value="TreeGrafter"/>
</dbReference>
<evidence type="ECO:0000256" key="9">
    <source>
        <dbReference type="ARBA" id="ARBA00030162"/>
    </source>
</evidence>
<dbReference type="GO" id="GO:0019693">
    <property type="term" value="P:ribose phosphate metabolic process"/>
    <property type="evidence" value="ECO:0007669"/>
    <property type="project" value="TreeGrafter"/>
</dbReference>
<dbReference type="Gene3D" id="3.90.79.10">
    <property type="entry name" value="Nucleoside Triphosphate Pyrophosphohydrolase"/>
    <property type="match status" value="1"/>
</dbReference>
<feature type="domain" description="Nudix hydrolase" evidence="14">
    <location>
        <begin position="56"/>
        <end position="194"/>
    </location>
</feature>
<dbReference type="AlphaFoldDB" id="A0A0M2RC17"/>
<evidence type="ECO:0000256" key="6">
    <source>
        <dbReference type="ARBA" id="ARBA00022801"/>
    </source>
</evidence>
<keyword evidence="7 13" id="KW-0460">Magnesium</keyword>
<dbReference type="EC" id="3.6.1.13" evidence="3"/>
<evidence type="ECO:0000256" key="8">
    <source>
        <dbReference type="ARBA" id="ARBA00025164"/>
    </source>
</evidence>
<dbReference type="InterPro" id="IPR000086">
    <property type="entry name" value="NUDIX_hydrolase_dom"/>
</dbReference>
<comment type="caution">
    <text evidence="15">The sequence shown here is derived from an EMBL/GenBank/DDBJ whole genome shotgun (WGS) entry which is preliminary data.</text>
</comment>
<evidence type="ECO:0000256" key="4">
    <source>
        <dbReference type="ARBA" id="ARBA00013297"/>
    </source>
</evidence>